<evidence type="ECO:0000259" key="4">
    <source>
        <dbReference type="PROSITE" id="PS50110"/>
    </source>
</evidence>
<protein>
    <recommendedName>
        <fullName evidence="1">Stage 0 sporulation protein A homolog</fullName>
    </recommendedName>
</protein>
<evidence type="ECO:0000256" key="2">
    <source>
        <dbReference type="ARBA" id="ARBA00024867"/>
    </source>
</evidence>
<evidence type="ECO:0000313" key="6">
    <source>
        <dbReference type="Proteomes" id="UP001065549"/>
    </source>
</evidence>
<sequence>MRKHMVLVLENEKTDSGQIKTLLDDQYIVMQASNEQEALHIVSHGKENICAALISCCLLITRKNKIMDSVKKALLSYDIPIIALLDHYGQDTAASSIKAGAEEILIKPYEKSLLQRRVHNMVIRNELRLAGQYDSLTGVYNKETFYEKNGSLGPQEPGEKLYDYLP</sequence>
<dbReference type="EMBL" id="JAOSHN010000006">
    <property type="protein sequence ID" value="MCU7379810.1"/>
    <property type="molecule type" value="Genomic_DNA"/>
</dbReference>
<keyword evidence="6" id="KW-1185">Reference proteome</keyword>
<name>A0A9J6QU06_9FIRM</name>
<dbReference type="RefSeq" id="WP_253020865.1">
    <property type="nucleotide sequence ID" value="NZ_JAOSHN010000006.1"/>
</dbReference>
<dbReference type="SUPFAM" id="SSF52172">
    <property type="entry name" value="CheY-like"/>
    <property type="match status" value="1"/>
</dbReference>
<organism evidence="5 6">
    <name type="scientific">Hominibacterium faecale</name>
    <dbReference type="NCBI Taxonomy" id="2839743"/>
    <lineage>
        <taxon>Bacteria</taxon>
        <taxon>Bacillati</taxon>
        <taxon>Bacillota</taxon>
        <taxon>Clostridia</taxon>
        <taxon>Peptostreptococcales</taxon>
        <taxon>Anaerovoracaceae</taxon>
        <taxon>Hominibacterium</taxon>
    </lineage>
</organism>
<dbReference type="Gene3D" id="3.40.50.2300">
    <property type="match status" value="1"/>
</dbReference>
<dbReference type="AlphaFoldDB" id="A0A9J6QU06"/>
<comment type="caution">
    <text evidence="5">The sequence shown here is derived from an EMBL/GenBank/DDBJ whole genome shotgun (WGS) entry which is preliminary data.</text>
</comment>
<feature type="domain" description="Response regulatory" evidence="4">
    <location>
        <begin position="5"/>
        <end position="122"/>
    </location>
</feature>
<dbReference type="PROSITE" id="PS50110">
    <property type="entry name" value="RESPONSE_REGULATORY"/>
    <property type="match status" value="1"/>
</dbReference>
<comment type="function">
    <text evidence="2">May play the central regulatory role in sporulation. It may be an element of the effector pathway responsible for the activation of sporulation genes in response to nutritional stress. Spo0A may act in concert with spo0H (a sigma factor) to control the expression of some genes that are critical to the sporulation process.</text>
</comment>
<dbReference type="InterPro" id="IPR001789">
    <property type="entry name" value="Sig_transdc_resp-reg_receiver"/>
</dbReference>
<reference evidence="5" key="1">
    <citation type="submission" date="2022-09" db="EMBL/GenBank/DDBJ databases">
        <title>Culturomic study of gut microbiota in children with autism spectrum disorder.</title>
        <authorList>
            <person name="Efimov B.A."/>
            <person name="Chaplin A.V."/>
            <person name="Sokolova S.R."/>
            <person name="Pikina A.P."/>
            <person name="Korzhanova M."/>
            <person name="Belova V."/>
            <person name="Korostin D."/>
        </authorList>
    </citation>
    <scope>NUCLEOTIDE SEQUENCE</scope>
    <source>
        <strain evidence="5">ASD5510</strain>
    </source>
</reference>
<proteinExistence type="predicted"/>
<dbReference type="GO" id="GO:0000160">
    <property type="term" value="P:phosphorelay signal transduction system"/>
    <property type="evidence" value="ECO:0007669"/>
    <property type="project" value="InterPro"/>
</dbReference>
<dbReference type="Proteomes" id="UP001065549">
    <property type="component" value="Unassembled WGS sequence"/>
</dbReference>
<gene>
    <name evidence="5" type="ORF">OBO34_15805</name>
</gene>
<evidence type="ECO:0000256" key="3">
    <source>
        <dbReference type="PROSITE-ProRule" id="PRU00169"/>
    </source>
</evidence>
<accession>A0A9J6QU06</accession>
<evidence type="ECO:0000256" key="1">
    <source>
        <dbReference type="ARBA" id="ARBA00018672"/>
    </source>
</evidence>
<comment type="caution">
    <text evidence="3">Lacks conserved residue(s) required for the propagation of feature annotation.</text>
</comment>
<dbReference type="InterPro" id="IPR011006">
    <property type="entry name" value="CheY-like_superfamily"/>
</dbReference>
<evidence type="ECO:0000313" key="5">
    <source>
        <dbReference type="EMBL" id="MCU7379810.1"/>
    </source>
</evidence>